<sequence>MSLLRIKKITDRTPVKITLSLPPETHSDLLKYAEIYRQEHSCTETPQVLAVHMITAFIQSDNGFKKAKQSL</sequence>
<reference evidence="1 2" key="1">
    <citation type="submission" date="2017-10" db="EMBL/GenBank/DDBJ databases">
        <title>Frigbacter circumglobatus gen. nov. sp. nov., isolated from sediment cultured in situ.</title>
        <authorList>
            <person name="Zhao Z."/>
        </authorList>
    </citation>
    <scope>NUCLEOTIDE SEQUENCE [LARGE SCALE GENOMIC DNA]</scope>
    <source>
        <strain evidence="1 2">ZYL</strain>
    </source>
</reference>
<dbReference type="Proteomes" id="UP000229730">
    <property type="component" value="Unassembled WGS sequence"/>
</dbReference>
<evidence type="ECO:0000313" key="2">
    <source>
        <dbReference type="Proteomes" id="UP000229730"/>
    </source>
</evidence>
<name>A0A2G4YWP4_9PROT</name>
<dbReference type="InParanoid" id="A0A2G4YWP4"/>
<proteinExistence type="predicted"/>
<dbReference type="Pfam" id="PF10038">
    <property type="entry name" value="DUF2274"/>
    <property type="match status" value="1"/>
</dbReference>
<accession>A0A2G4YWP4</accession>
<dbReference type="EMBL" id="PDEM01000003">
    <property type="protein sequence ID" value="PHZ86751.1"/>
    <property type="molecule type" value="Genomic_DNA"/>
</dbReference>
<dbReference type="InterPro" id="IPR018733">
    <property type="entry name" value="DUF2274"/>
</dbReference>
<evidence type="ECO:0000313" key="1">
    <source>
        <dbReference type="EMBL" id="PHZ86751.1"/>
    </source>
</evidence>
<organism evidence="1 2">
    <name type="scientific">Paremcibacter congregatus</name>
    <dbReference type="NCBI Taxonomy" id="2043170"/>
    <lineage>
        <taxon>Bacteria</taxon>
        <taxon>Pseudomonadati</taxon>
        <taxon>Pseudomonadota</taxon>
        <taxon>Alphaproteobacteria</taxon>
        <taxon>Emcibacterales</taxon>
        <taxon>Emcibacteraceae</taxon>
        <taxon>Paremcibacter</taxon>
    </lineage>
</organism>
<keyword evidence="2" id="KW-1185">Reference proteome</keyword>
<dbReference type="RefSeq" id="WP_099470703.1">
    <property type="nucleotide sequence ID" value="NZ_CP041025.1"/>
</dbReference>
<dbReference type="OrthoDB" id="9803810at2"/>
<dbReference type="AlphaFoldDB" id="A0A2G4YWP4"/>
<gene>
    <name evidence="1" type="ORF">CRD36_00075</name>
</gene>
<comment type="caution">
    <text evidence="1">The sequence shown here is derived from an EMBL/GenBank/DDBJ whole genome shotgun (WGS) entry which is preliminary data.</text>
</comment>
<protein>
    <submittedName>
        <fullName evidence="1">Transposase</fullName>
    </submittedName>
</protein>